<gene>
    <name evidence="3" type="ORF">PAHAL_1G058400</name>
</gene>
<feature type="domain" description="No apical meristem-associated C-terminal" evidence="2">
    <location>
        <begin position="169"/>
        <end position="337"/>
    </location>
</feature>
<feature type="region of interest" description="Disordered" evidence="1">
    <location>
        <begin position="195"/>
        <end position="242"/>
    </location>
</feature>
<dbReference type="EMBL" id="CM008046">
    <property type="protein sequence ID" value="PAN04326.1"/>
    <property type="molecule type" value="Genomic_DNA"/>
</dbReference>
<dbReference type="Gramene" id="PAN04326">
    <property type="protein sequence ID" value="PAN04326"/>
    <property type="gene ID" value="PAHAL_1G058400"/>
</dbReference>
<feature type="region of interest" description="Disordered" evidence="1">
    <location>
        <begin position="39"/>
        <end position="70"/>
    </location>
</feature>
<proteinExistence type="predicted"/>
<dbReference type="PANTHER" id="PTHR45125:SF40">
    <property type="entry name" value="OS06G0117800 PROTEIN"/>
    <property type="match status" value="1"/>
</dbReference>
<evidence type="ECO:0000256" key="1">
    <source>
        <dbReference type="SAM" id="MobiDB-lite"/>
    </source>
</evidence>
<dbReference type="PANTHER" id="PTHR45125">
    <property type="entry name" value="F21J9.4-RELATED"/>
    <property type="match status" value="1"/>
</dbReference>
<sequence>MTTLHLSPLLPQLGSPQAWPNQTASQQFVFPEPSVHIHPAFNEPIPSPPRRSTKRTKSKASSSRGPSYSTAEDKALCSAYLNVSRDPIVGAYQTAETYWERIAKYYNENNKFRVPRTPDSLATRWHNISKDTARFCGKKAEVDRRRESGKTEEDRIEDALQLFLGQVGKPFQFMHCWTVLRNTRKWEDWIATKGADSAGDREAPNAEEGQEFHAGAGELCRPIGRDKAKKTRHSEGKQSSESSACIELFQQMAKNKELKNQQEAMWASEYKQVQERQLALKEESTRRQLALQEEQTRIQREQLEYQRLEHDSKIMMMDLSSFSDVAREYFLGMQREILEKRRRGGDNNNAN</sequence>
<dbReference type="InterPro" id="IPR029466">
    <property type="entry name" value="NAM-associated_C"/>
</dbReference>
<dbReference type="AlphaFoldDB" id="A0A2S3GLP8"/>
<evidence type="ECO:0000313" key="3">
    <source>
        <dbReference type="EMBL" id="PAN04326.1"/>
    </source>
</evidence>
<protein>
    <recommendedName>
        <fullName evidence="2">No apical meristem-associated C-terminal domain-containing protein</fullName>
    </recommendedName>
</protein>
<reference evidence="3" key="1">
    <citation type="submission" date="2018-04" db="EMBL/GenBank/DDBJ databases">
        <title>WGS assembly of Panicum hallii.</title>
        <authorList>
            <person name="Lovell J."/>
            <person name="Jenkins J."/>
            <person name="Lowry D."/>
            <person name="Mamidi S."/>
            <person name="Sreedasyam A."/>
            <person name="Weng X."/>
            <person name="Barry K."/>
            <person name="Bonette J."/>
            <person name="Campitelli B."/>
            <person name="Daum C."/>
            <person name="Gordon S."/>
            <person name="Gould B."/>
            <person name="Lipzen A."/>
            <person name="Macqueen A."/>
            <person name="Palacio-Mejia J."/>
            <person name="Plott C."/>
            <person name="Shakirov E."/>
            <person name="Shu S."/>
            <person name="Yoshinaga Y."/>
            <person name="Zane M."/>
            <person name="Rokhsar D."/>
            <person name="Grimwood J."/>
            <person name="Schmutz J."/>
            <person name="Juenger T."/>
        </authorList>
    </citation>
    <scope>NUCLEOTIDE SEQUENCE [LARGE SCALE GENOMIC DNA]</scope>
    <source>
        <strain evidence="3">FIL2</strain>
    </source>
</reference>
<dbReference type="Proteomes" id="UP000243499">
    <property type="component" value="Chromosome 1"/>
</dbReference>
<accession>A0A2S3GLP8</accession>
<organism evidence="3">
    <name type="scientific">Panicum hallii</name>
    <dbReference type="NCBI Taxonomy" id="206008"/>
    <lineage>
        <taxon>Eukaryota</taxon>
        <taxon>Viridiplantae</taxon>
        <taxon>Streptophyta</taxon>
        <taxon>Embryophyta</taxon>
        <taxon>Tracheophyta</taxon>
        <taxon>Spermatophyta</taxon>
        <taxon>Magnoliopsida</taxon>
        <taxon>Liliopsida</taxon>
        <taxon>Poales</taxon>
        <taxon>Poaceae</taxon>
        <taxon>PACMAD clade</taxon>
        <taxon>Panicoideae</taxon>
        <taxon>Panicodae</taxon>
        <taxon>Paniceae</taxon>
        <taxon>Panicinae</taxon>
        <taxon>Panicum</taxon>
        <taxon>Panicum sect. Panicum</taxon>
    </lineage>
</organism>
<dbReference type="Pfam" id="PF14303">
    <property type="entry name" value="NAM-associated"/>
    <property type="match status" value="1"/>
</dbReference>
<name>A0A2S3GLP8_9POAL</name>
<evidence type="ECO:0000259" key="2">
    <source>
        <dbReference type="Pfam" id="PF14303"/>
    </source>
</evidence>